<reference evidence="2 3" key="1">
    <citation type="journal article" date="2019" name="Sci. Rep.">
        <title>Orb-weaving spider Araneus ventricosus genome elucidates the spidroin gene catalogue.</title>
        <authorList>
            <person name="Kono N."/>
            <person name="Nakamura H."/>
            <person name="Ohtoshi R."/>
            <person name="Moran D.A.P."/>
            <person name="Shinohara A."/>
            <person name="Yoshida Y."/>
            <person name="Fujiwara M."/>
            <person name="Mori M."/>
            <person name="Tomita M."/>
            <person name="Arakawa K."/>
        </authorList>
    </citation>
    <scope>NUCLEOTIDE SEQUENCE [LARGE SCALE GENOMIC DNA]</scope>
</reference>
<evidence type="ECO:0000259" key="1">
    <source>
        <dbReference type="PROSITE" id="PS50835"/>
    </source>
</evidence>
<protein>
    <recommendedName>
        <fullName evidence="1">Ig-like domain-containing protein</fullName>
    </recommendedName>
</protein>
<dbReference type="OrthoDB" id="6434904at2759"/>
<evidence type="ECO:0000313" key="3">
    <source>
        <dbReference type="Proteomes" id="UP000499080"/>
    </source>
</evidence>
<dbReference type="PROSITE" id="PS50835">
    <property type="entry name" value="IG_LIKE"/>
    <property type="match status" value="1"/>
</dbReference>
<dbReference type="Proteomes" id="UP000499080">
    <property type="component" value="Unassembled WGS sequence"/>
</dbReference>
<accession>A0A4Y2H503</accession>
<keyword evidence="3" id="KW-1185">Reference proteome</keyword>
<proteinExistence type="predicted"/>
<feature type="domain" description="Ig-like" evidence="1">
    <location>
        <begin position="129"/>
        <end position="225"/>
    </location>
</feature>
<dbReference type="EMBL" id="BGPR01001756">
    <property type="protein sequence ID" value="GBM61190.1"/>
    <property type="molecule type" value="Genomic_DNA"/>
</dbReference>
<dbReference type="AlphaFoldDB" id="A0A4Y2H503"/>
<sequence length="396" mass="45000">MTMHPGLISKYIILGLACPKDWLFFYQLPVGAQLCIKAFSGPASGVGARNETATCLELGSQVADIQDFVNLYVYMSGLNISGIPSTDPKNFCQTKYIESVLGGHLKENVTCLDKIDICARDTREIALRPKVSPDFSDSVPSATIRQTLLTCEVPFKSRDFSEVEPQLHYTWYVDEIPIRDDSRVLNVSSYPETVRRFSFAHRQGTYRCVVAVEGMTARFPSQYVNYFHSDVTTYIVYMQTDLKSVLNVDFSRPESFDALMRLVDDSMADVIKGIFAVVREPEWDYQMSWKNEENVTVQLLFYYFDDESYRYFNESNLKRKLLPNLSFNSSISLEIDRADTCLESAVPSSGTSHNAFKWRRTQQTKLAVSEPMCLNGKPLILFPDFTSVKNISADII</sequence>
<comment type="caution">
    <text evidence="2">The sequence shown here is derived from an EMBL/GenBank/DDBJ whole genome shotgun (WGS) entry which is preliminary data.</text>
</comment>
<gene>
    <name evidence="2" type="ORF">AVEN_241576_1</name>
</gene>
<organism evidence="2 3">
    <name type="scientific">Araneus ventricosus</name>
    <name type="common">Orbweaver spider</name>
    <name type="synonym">Epeira ventricosa</name>
    <dbReference type="NCBI Taxonomy" id="182803"/>
    <lineage>
        <taxon>Eukaryota</taxon>
        <taxon>Metazoa</taxon>
        <taxon>Ecdysozoa</taxon>
        <taxon>Arthropoda</taxon>
        <taxon>Chelicerata</taxon>
        <taxon>Arachnida</taxon>
        <taxon>Araneae</taxon>
        <taxon>Araneomorphae</taxon>
        <taxon>Entelegynae</taxon>
        <taxon>Araneoidea</taxon>
        <taxon>Araneidae</taxon>
        <taxon>Araneus</taxon>
    </lineage>
</organism>
<dbReference type="InterPro" id="IPR007110">
    <property type="entry name" value="Ig-like_dom"/>
</dbReference>
<name>A0A4Y2H503_ARAVE</name>
<evidence type="ECO:0000313" key="2">
    <source>
        <dbReference type="EMBL" id="GBM61190.1"/>
    </source>
</evidence>